<comment type="subunit">
    <text evidence="5 16">Homodimer.</text>
</comment>
<feature type="binding site" evidence="16">
    <location>
        <begin position="6"/>
        <end position="13"/>
    </location>
    <ligand>
        <name>ATP</name>
        <dbReference type="ChEBI" id="CHEBI:30616"/>
    </ligand>
</feature>
<dbReference type="NCBIfam" id="TIGR00671">
    <property type="entry name" value="baf"/>
    <property type="match status" value="1"/>
</dbReference>
<keyword evidence="9 16" id="KW-0547">Nucleotide-binding</keyword>
<dbReference type="AlphaFoldDB" id="A0A944QV64"/>
<comment type="cofactor">
    <cofactor evidence="2">
        <name>K(+)</name>
        <dbReference type="ChEBI" id="CHEBI:29103"/>
    </cofactor>
</comment>
<evidence type="ECO:0000256" key="3">
    <source>
        <dbReference type="ARBA" id="ARBA00004496"/>
    </source>
</evidence>
<evidence type="ECO:0000256" key="14">
    <source>
        <dbReference type="ARBA" id="ARBA00038036"/>
    </source>
</evidence>
<dbReference type="PANTHER" id="PTHR34265">
    <property type="entry name" value="TYPE III PANTOTHENATE KINASE"/>
    <property type="match status" value="1"/>
</dbReference>
<name>A0A944QV64_9GAMM</name>
<keyword evidence="12 16" id="KW-0630">Potassium</keyword>
<comment type="catalytic activity">
    <reaction evidence="1 16">
        <text>(R)-pantothenate + ATP = (R)-4'-phosphopantothenate + ADP + H(+)</text>
        <dbReference type="Rhea" id="RHEA:16373"/>
        <dbReference type="ChEBI" id="CHEBI:10986"/>
        <dbReference type="ChEBI" id="CHEBI:15378"/>
        <dbReference type="ChEBI" id="CHEBI:29032"/>
        <dbReference type="ChEBI" id="CHEBI:30616"/>
        <dbReference type="ChEBI" id="CHEBI:456216"/>
        <dbReference type="EC" id="2.7.1.33"/>
    </reaction>
</comment>
<keyword evidence="11 16" id="KW-0067">ATP-binding</keyword>
<comment type="caution">
    <text evidence="17">The sequence shown here is derived from an EMBL/GenBank/DDBJ whole genome shotgun (WGS) entry which is preliminary data.</text>
</comment>
<protein>
    <recommendedName>
        <fullName evidence="15 16">Type III pantothenate kinase</fullName>
        <ecNumber evidence="6 16">2.7.1.33</ecNumber>
    </recommendedName>
    <alternativeName>
        <fullName evidence="16">PanK-III</fullName>
    </alternativeName>
    <alternativeName>
        <fullName evidence="16">Pantothenic acid kinase</fullName>
    </alternativeName>
</protein>
<dbReference type="GO" id="GO:0046872">
    <property type="term" value="F:metal ion binding"/>
    <property type="evidence" value="ECO:0007669"/>
    <property type="project" value="UniProtKB-KW"/>
</dbReference>
<dbReference type="PANTHER" id="PTHR34265:SF1">
    <property type="entry name" value="TYPE III PANTOTHENATE KINASE"/>
    <property type="match status" value="1"/>
</dbReference>
<dbReference type="GO" id="GO:0005524">
    <property type="term" value="F:ATP binding"/>
    <property type="evidence" value="ECO:0007669"/>
    <property type="project" value="UniProtKB-UniRule"/>
</dbReference>
<comment type="function">
    <text evidence="16">Catalyzes the phosphorylation of pantothenate (Pan), the first step in CoA biosynthesis.</text>
</comment>
<feature type="active site" description="Proton acceptor" evidence="16">
    <location>
        <position position="101"/>
    </location>
</feature>
<keyword evidence="13 16" id="KW-0173">Coenzyme A biosynthesis</keyword>
<organism evidence="17 18">
    <name type="scientific">Candidatus Thiodiazotropha taylori</name>
    <dbReference type="NCBI Taxonomy" id="2792791"/>
    <lineage>
        <taxon>Bacteria</taxon>
        <taxon>Pseudomonadati</taxon>
        <taxon>Pseudomonadota</taxon>
        <taxon>Gammaproteobacteria</taxon>
        <taxon>Chromatiales</taxon>
        <taxon>Sedimenticolaceae</taxon>
        <taxon>Candidatus Thiodiazotropha</taxon>
    </lineage>
</organism>
<dbReference type="EC" id="2.7.1.33" evidence="6 16"/>
<gene>
    <name evidence="16" type="primary">coaX</name>
    <name evidence="17" type="ORF">KME65_09295</name>
</gene>
<dbReference type="GO" id="GO:0004594">
    <property type="term" value="F:pantothenate kinase activity"/>
    <property type="evidence" value="ECO:0007669"/>
    <property type="project" value="UniProtKB-UniRule"/>
</dbReference>
<dbReference type="Gene3D" id="3.30.420.40">
    <property type="match status" value="2"/>
</dbReference>
<evidence type="ECO:0000256" key="2">
    <source>
        <dbReference type="ARBA" id="ARBA00001958"/>
    </source>
</evidence>
<comment type="similarity">
    <text evidence="14 16">Belongs to the type III pantothenate kinase family.</text>
</comment>
<feature type="binding site" evidence="16">
    <location>
        <begin position="99"/>
        <end position="102"/>
    </location>
    <ligand>
        <name>substrate</name>
    </ligand>
</feature>
<sequence length="245" mass="26925">MKLYIDIGNTAIKWATDGELEKGLLHQTHSADLPTAIEEVWLELVKPDAVYIASVRRRQVDRKLLQWVEREWQIEALFAETRRQEHGVTNGYEQPGQLGVDRWLALIAARALSPSPQIVVDCGSATTIDAMDNEGRHIGGIILPGKRLLAEALRQNTDIPPHDGGVIRDYFATDTASGIQTGAVVAQCATVEKLYHMLQQRETGEVRCVVTGGDAGYLSAYLELPHEVVPGLVLRGLQLQSGLDA</sequence>
<evidence type="ECO:0000256" key="10">
    <source>
        <dbReference type="ARBA" id="ARBA00022777"/>
    </source>
</evidence>
<comment type="subcellular location">
    <subcellularLocation>
        <location evidence="3 16">Cytoplasm</location>
    </subcellularLocation>
</comment>
<evidence type="ECO:0000256" key="1">
    <source>
        <dbReference type="ARBA" id="ARBA00001206"/>
    </source>
</evidence>
<dbReference type="InterPro" id="IPR043129">
    <property type="entry name" value="ATPase_NBD"/>
</dbReference>
<dbReference type="EMBL" id="JAHHGM010000007">
    <property type="protein sequence ID" value="MBT2989146.1"/>
    <property type="molecule type" value="Genomic_DNA"/>
</dbReference>
<feature type="binding site" evidence="16">
    <location>
        <position position="175"/>
    </location>
    <ligand>
        <name>substrate</name>
    </ligand>
</feature>
<keyword evidence="10 16" id="KW-0418">Kinase</keyword>
<feature type="binding site" evidence="16">
    <location>
        <position position="92"/>
    </location>
    <ligand>
        <name>substrate</name>
    </ligand>
</feature>
<evidence type="ECO:0000256" key="15">
    <source>
        <dbReference type="ARBA" id="ARBA00040883"/>
    </source>
</evidence>
<dbReference type="InterPro" id="IPR004619">
    <property type="entry name" value="Type_III_PanK"/>
</dbReference>
<feature type="binding site" evidence="16">
    <location>
        <position position="124"/>
    </location>
    <ligand>
        <name>ATP</name>
        <dbReference type="ChEBI" id="CHEBI:30616"/>
    </ligand>
</feature>
<dbReference type="CDD" id="cd24015">
    <property type="entry name" value="ASKHA_NBD_PanK-III"/>
    <property type="match status" value="1"/>
</dbReference>
<keyword evidence="7 16" id="KW-0963">Cytoplasm</keyword>
<dbReference type="SUPFAM" id="SSF53067">
    <property type="entry name" value="Actin-like ATPase domain"/>
    <property type="match status" value="2"/>
</dbReference>
<reference evidence="17 18" key="1">
    <citation type="submission" date="2021-05" db="EMBL/GenBank/DDBJ databases">
        <title>Genetic and Functional Diversity in Clade A Lucinid endosymbionts from the Bahamas.</title>
        <authorList>
            <person name="Giani N.M."/>
            <person name="Engel A.S."/>
            <person name="Campbell B.J."/>
        </authorList>
    </citation>
    <scope>NUCLEOTIDE SEQUENCE [LARGE SCALE GENOMIC DNA]</scope>
    <source>
        <strain evidence="17">LUC16012Gg_MoonRockCtena</strain>
    </source>
</reference>
<evidence type="ECO:0000256" key="9">
    <source>
        <dbReference type="ARBA" id="ARBA00022741"/>
    </source>
</evidence>
<evidence type="ECO:0000256" key="8">
    <source>
        <dbReference type="ARBA" id="ARBA00022679"/>
    </source>
</evidence>
<dbReference type="HAMAP" id="MF_01274">
    <property type="entry name" value="Pantothen_kinase_3"/>
    <property type="match status" value="1"/>
</dbReference>
<evidence type="ECO:0000256" key="7">
    <source>
        <dbReference type="ARBA" id="ARBA00022490"/>
    </source>
</evidence>
<keyword evidence="8 16" id="KW-0808">Transferase</keyword>
<evidence type="ECO:0000313" key="18">
    <source>
        <dbReference type="Proteomes" id="UP000770889"/>
    </source>
</evidence>
<evidence type="ECO:0000256" key="11">
    <source>
        <dbReference type="ARBA" id="ARBA00022840"/>
    </source>
</evidence>
<comment type="cofactor">
    <cofactor evidence="16">
        <name>NH4(+)</name>
        <dbReference type="ChEBI" id="CHEBI:28938"/>
    </cofactor>
    <cofactor evidence="16">
        <name>K(+)</name>
        <dbReference type="ChEBI" id="CHEBI:29103"/>
    </cofactor>
    <text evidence="16">A monovalent cation. Ammonium or potassium.</text>
</comment>
<evidence type="ECO:0000256" key="5">
    <source>
        <dbReference type="ARBA" id="ARBA00011738"/>
    </source>
</evidence>
<comment type="pathway">
    <text evidence="4 16">Cofactor biosynthesis; coenzyme A biosynthesis; CoA from (R)-pantothenate: step 1/5.</text>
</comment>
<feature type="binding site" evidence="16">
    <location>
        <position position="121"/>
    </location>
    <ligand>
        <name>K(+)</name>
        <dbReference type="ChEBI" id="CHEBI:29103"/>
    </ligand>
</feature>
<dbReference type="Proteomes" id="UP000770889">
    <property type="component" value="Unassembled WGS sequence"/>
</dbReference>
<evidence type="ECO:0000256" key="16">
    <source>
        <dbReference type="HAMAP-Rule" id="MF_01274"/>
    </source>
</evidence>
<dbReference type="GO" id="GO:0005737">
    <property type="term" value="C:cytoplasm"/>
    <property type="evidence" value="ECO:0007669"/>
    <property type="project" value="UniProtKB-SubCell"/>
</dbReference>
<evidence type="ECO:0000256" key="13">
    <source>
        <dbReference type="ARBA" id="ARBA00022993"/>
    </source>
</evidence>
<evidence type="ECO:0000256" key="6">
    <source>
        <dbReference type="ARBA" id="ARBA00012102"/>
    </source>
</evidence>
<dbReference type="Pfam" id="PF03309">
    <property type="entry name" value="Pan_kinase"/>
    <property type="match status" value="1"/>
</dbReference>
<evidence type="ECO:0000256" key="4">
    <source>
        <dbReference type="ARBA" id="ARBA00005225"/>
    </source>
</evidence>
<dbReference type="GO" id="GO:0015937">
    <property type="term" value="P:coenzyme A biosynthetic process"/>
    <property type="evidence" value="ECO:0007669"/>
    <property type="project" value="UniProtKB-UniRule"/>
</dbReference>
<evidence type="ECO:0000256" key="12">
    <source>
        <dbReference type="ARBA" id="ARBA00022958"/>
    </source>
</evidence>
<evidence type="ECO:0000313" key="17">
    <source>
        <dbReference type="EMBL" id="MBT2989146.1"/>
    </source>
</evidence>
<proteinExistence type="inferred from homology"/>
<accession>A0A944QV64</accession>
<keyword evidence="16" id="KW-0479">Metal-binding</keyword>